<evidence type="ECO:0000313" key="4">
    <source>
        <dbReference type="Proteomes" id="UP001642409"/>
    </source>
</evidence>
<feature type="region of interest" description="Disordered" evidence="1">
    <location>
        <begin position="1"/>
        <end position="95"/>
    </location>
</feature>
<comment type="caution">
    <text evidence="2">The sequence shown here is derived from an EMBL/GenBank/DDBJ whole genome shotgun (WGS) entry which is preliminary data.</text>
</comment>
<organism evidence="2">
    <name type="scientific">Hexamita inflata</name>
    <dbReference type="NCBI Taxonomy" id="28002"/>
    <lineage>
        <taxon>Eukaryota</taxon>
        <taxon>Metamonada</taxon>
        <taxon>Diplomonadida</taxon>
        <taxon>Hexamitidae</taxon>
        <taxon>Hexamitinae</taxon>
        <taxon>Hexamita</taxon>
    </lineage>
</organism>
<keyword evidence="4" id="KW-1185">Reference proteome</keyword>
<evidence type="ECO:0000256" key="1">
    <source>
        <dbReference type="SAM" id="MobiDB-lite"/>
    </source>
</evidence>
<evidence type="ECO:0000313" key="3">
    <source>
        <dbReference type="EMBL" id="CAL6015367.1"/>
    </source>
</evidence>
<protein>
    <submittedName>
        <fullName evidence="3">Hypothetical_protein</fullName>
    </submittedName>
</protein>
<feature type="compositionally biased region" description="Polar residues" evidence="1">
    <location>
        <begin position="78"/>
        <end position="95"/>
    </location>
</feature>
<evidence type="ECO:0000313" key="2">
    <source>
        <dbReference type="EMBL" id="CAI9942259.1"/>
    </source>
</evidence>
<name>A0AA86PXW0_9EUKA</name>
<gene>
    <name evidence="3" type="ORF">HINF_LOCUS24755</name>
    <name evidence="2" type="ORF">HINF_LOCUS29904</name>
</gene>
<accession>A0AA86PXW0</accession>
<dbReference type="Proteomes" id="UP001642409">
    <property type="component" value="Unassembled WGS sequence"/>
</dbReference>
<feature type="compositionally biased region" description="Polar residues" evidence="1">
    <location>
        <begin position="19"/>
        <end position="57"/>
    </location>
</feature>
<proteinExistence type="predicted"/>
<sequence>MSNYREQTDYIFRKKTRKAQNQPTELNIQEIDQTEEFSSIPVNETTNSNAGTQNTSVKPKKKPRQKSQVQHSREIQAKMNTQTQPSQVTKNTDNTQTNQGAINIQKQVVVNNFNCQQFNNTSLPVQPKNQNTNKSEAVRKSQTLQTQPKQAPQTPIKRKHFGMKTLEFLRDQDIKIERQIETDLTKQDIKIERDVQLSQIEEKASEIRQMVTEEKFEPKLYQKTLYSELEDIIQNYAEDHANIQRRYNPT</sequence>
<feature type="compositionally biased region" description="Basic and acidic residues" evidence="1">
    <location>
        <begin position="1"/>
        <end position="12"/>
    </location>
</feature>
<reference evidence="3 4" key="2">
    <citation type="submission" date="2024-07" db="EMBL/GenBank/DDBJ databases">
        <authorList>
            <person name="Akdeniz Z."/>
        </authorList>
    </citation>
    <scope>NUCLEOTIDE SEQUENCE [LARGE SCALE GENOMIC DNA]</scope>
</reference>
<dbReference type="EMBL" id="CATOUU010000699">
    <property type="protein sequence ID" value="CAI9942259.1"/>
    <property type="molecule type" value="Genomic_DNA"/>
</dbReference>
<reference evidence="2" key="1">
    <citation type="submission" date="2023-06" db="EMBL/GenBank/DDBJ databases">
        <authorList>
            <person name="Kurt Z."/>
        </authorList>
    </citation>
    <scope>NUCLEOTIDE SEQUENCE</scope>
</reference>
<dbReference type="AlphaFoldDB" id="A0AA86PXW0"/>
<dbReference type="EMBL" id="CAXDID020000073">
    <property type="protein sequence ID" value="CAL6015367.1"/>
    <property type="molecule type" value="Genomic_DNA"/>
</dbReference>